<dbReference type="Proteomes" id="UP000176700">
    <property type="component" value="Unassembled WGS sequence"/>
</dbReference>
<name>A0A1G2FZM5_9BACT</name>
<evidence type="ECO:0000259" key="6">
    <source>
        <dbReference type="Pfam" id="PF08478"/>
    </source>
</evidence>
<evidence type="ECO:0000313" key="7">
    <source>
        <dbReference type="EMBL" id="OGZ43545.1"/>
    </source>
</evidence>
<dbReference type="Pfam" id="PF08478">
    <property type="entry name" value="POTRA_1"/>
    <property type="match status" value="1"/>
</dbReference>
<keyword evidence="3" id="KW-0812">Transmembrane</keyword>
<evidence type="ECO:0000256" key="3">
    <source>
        <dbReference type="ARBA" id="ARBA00022692"/>
    </source>
</evidence>
<sequence>MALKGRKTFLRKAAFNRRRQRRRRRTFFIIILLLMSAGLLVFGAVKIFSAEQFLVEHLVFEGAGNISEDDLRSAVWGYLRENVFFVLPKRNFLILDEKEISHVLLGAFPRVANAEVRKDIFSQTLFIEIKERTLWAVLCRESGIGDREAGTDVSLQTAKNELQTKDYESQTESDCFYVAEDGIAYERAPEFKGALITKIYDKSGDIVSVGSPALRDARFHIVRVFVRAAEELQEIEIVQFVFNKSNETIEIITGEEWSIFIDESVSPETALENLILSLREEIKEKRADLDYVDLRYGNKVYYKFRE</sequence>
<evidence type="ECO:0000256" key="2">
    <source>
        <dbReference type="ARBA" id="ARBA00022618"/>
    </source>
</evidence>
<evidence type="ECO:0000256" key="1">
    <source>
        <dbReference type="ARBA" id="ARBA00022475"/>
    </source>
</evidence>
<evidence type="ECO:0000313" key="8">
    <source>
        <dbReference type="Proteomes" id="UP000176700"/>
    </source>
</evidence>
<accession>A0A1G2FZM5</accession>
<keyword evidence="2" id="KW-0132">Cell division</keyword>
<protein>
    <recommendedName>
        <fullName evidence="6">POTRA domain-containing protein</fullName>
    </recommendedName>
</protein>
<evidence type="ECO:0000256" key="4">
    <source>
        <dbReference type="ARBA" id="ARBA00022989"/>
    </source>
</evidence>
<keyword evidence="4" id="KW-1133">Transmembrane helix</keyword>
<proteinExistence type="predicted"/>
<organism evidence="7 8">
    <name type="scientific">Candidatus Ryanbacteria bacterium RIFCSPHIGHO2_01_45_13</name>
    <dbReference type="NCBI Taxonomy" id="1802112"/>
    <lineage>
        <taxon>Bacteria</taxon>
        <taxon>Candidatus Ryaniibacteriota</taxon>
    </lineage>
</organism>
<evidence type="ECO:0000256" key="5">
    <source>
        <dbReference type="ARBA" id="ARBA00023306"/>
    </source>
</evidence>
<keyword evidence="4" id="KW-0472">Membrane</keyword>
<feature type="domain" description="POTRA" evidence="6">
    <location>
        <begin position="55"/>
        <end position="132"/>
    </location>
</feature>
<gene>
    <name evidence="7" type="ORF">A2W41_04410</name>
</gene>
<comment type="caution">
    <text evidence="7">The sequence shown here is derived from an EMBL/GenBank/DDBJ whole genome shotgun (WGS) entry which is preliminary data.</text>
</comment>
<dbReference type="AlphaFoldDB" id="A0A1G2FZM5"/>
<keyword evidence="1" id="KW-1003">Cell membrane</keyword>
<dbReference type="InterPro" id="IPR013685">
    <property type="entry name" value="POTRA_FtsQ_type"/>
</dbReference>
<keyword evidence="5" id="KW-0131">Cell cycle</keyword>
<dbReference type="EMBL" id="MHNI01000005">
    <property type="protein sequence ID" value="OGZ43545.1"/>
    <property type="molecule type" value="Genomic_DNA"/>
</dbReference>
<reference evidence="7 8" key="1">
    <citation type="journal article" date="2016" name="Nat. Commun.">
        <title>Thousands of microbial genomes shed light on interconnected biogeochemical processes in an aquifer system.</title>
        <authorList>
            <person name="Anantharaman K."/>
            <person name="Brown C.T."/>
            <person name="Hug L.A."/>
            <person name="Sharon I."/>
            <person name="Castelle C.J."/>
            <person name="Probst A.J."/>
            <person name="Thomas B.C."/>
            <person name="Singh A."/>
            <person name="Wilkins M.J."/>
            <person name="Karaoz U."/>
            <person name="Brodie E.L."/>
            <person name="Williams K.H."/>
            <person name="Hubbard S.S."/>
            <person name="Banfield J.F."/>
        </authorList>
    </citation>
    <scope>NUCLEOTIDE SEQUENCE [LARGE SCALE GENOMIC DNA]</scope>
</reference>